<organism evidence="1 2">
    <name type="scientific">Cupriavidus pinatubonensis</name>
    <dbReference type="NCBI Taxonomy" id="248026"/>
    <lineage>
        <taxon>Bacteria</taxon>
        <taxon>Pseudomonadati</taxon>
        <taxon>Pseudomonadota</taxon>
        <taxon>Betaproteobacteria</taxon>
        <taxon>Burkholderiales</taxon>
        <taxon>Burkholderiaceae</taxon>
        <taxon>Cupriavidus</taxon>
    </lineage>
</organism>
<protein>
    <submittedName>
        <fullName evidence="1">Uncharacterized protein</fullName>
    </submittedName>
</protein>
<accession>A0ABN7Y8X6</accession>
<proteinExistence type="predicted"/>
<dbReference type="EMBL" id="CAJZAF010000007">
    <property type="protein sequence ID" value="CAG9169833.1"/>
    <property type="molecule type" value="Genomic_DNA"/>
</dbReference>
<evidence type="ECO:0000313" key="1">
    <source>
        <dbReference type="EMBL" id="CAG9169833.1"/>
    </source>
</evidence>
<sequence>MAARWPHGSGWTPGQYSSVVARAVVANLGDKQDRFSRWVRNLIERRGYWRTAIAIAAKNVSMAWAALKYEMTSSRSLLLDKAKL</sequence>
<dbReference type="Proteomes" id="UP000701702">
    <property type="component" value="Unassembled WGS sequence"/>
</dbReference>
<gene>
    <name evidence="1" type="ORF">LMG23994_01686</name>
</gene>
<comment type="caution">
    <text evidence="1">The sequence shown here is derived from an EMBL/GenBank/DDBJ whole genome shotgun (WGS) entry which is preliminary data.</text>
</comment>
<keyword evidence="2" id="KW-1185">Reference proteome</keyword>
<name>A0ABN7Y8X6_9BURK</name>
<reference evidence="1 2" key="1">
    <citation type="submission" date="2021-08" db="EMBL/GenBank/DDBJ databases">
        <authorList>
            <person name="Peeters C."/>
        </authorList>
    </citation>
    <scope>NUCLEOTIDE SEQUENCE [LARGE SCALE GENOMIC DNA]</scope>
    <source>
        <strain evidence="1 2">LMG 23994</strain>
    </source>
</reference>
<evidence type="ECO:0000313" key="2">
    <source>
        <dbReference type="Proteomes" id="UP000701702"/>
    </source>
</evidence>